<gene>
    <name evidence="4" type="ORF">CJ030_MR7G000291</name>
</gene>
<evidence type="ECO:0000256" key="2">
    <source>
        <dbReference type="SAM" id="MobiDB-lite"/>
    </source>
</evidence>
<dbReference type="GO" id="GO:1990247">
    <property type="term" value="F:N6-methyladenosine-containing RNA reader activity"/>
    <property type="evidence" value="ECO:0007669"/>
    <property type="project" value="UniProtKB-UniRule"/>
</dbReference>
<feature type="region of interest" description="Disordered" evidence="2">
    <location>
        <begin position="1"/>
        <end position="21"/>
    </location>
</feature>
<feature type="compositionally biased region" description="Basic and acidic residues" evidence="2">
    <location>
        <begin position="1"/>
        <end position="11"/>
    </location>
</feature>
<keyword evidence="1" id="KW-0694">RNA-binding</keyword>
<comment type="caution">
    <text evidence="4">The sequence shown here is derived from an EMBL/GenBank/DDBJ whole genome shotgun (WGS) entry which is preliminary data.</text>
</comment>
<dbReference type="InterPro" id="IPR045168">
    <property type="entry name" value="YTH_prot"/>
</dbReference>
<evidence type="ECO:0000259" key="3">
    <source>
        <dbReference type="PROSITE" id="PS50882"/>
    </source>
</evidence>
<dbReference type="GO" id="GO:0003729">
    <property type="term" value="F:mRNA binding"/>
    <property type="evidence" value="ECO:0007669"/>
    <property type="project" value="UniProtKB-UniRule"/>
</dbReference>
<dbReference type="InterPro" id="IPR007275">
    <property type="entry name" value="YTH_domain"/>
</dbReference>
<dbReference type="Pfam" id="PF04146">
    <property type="entry name" value="YTH"/>
    <property type="match status" value="1"/>
</dbReference>
<comment type="function">
    <text evidence="1">Specifically recognizes and binds N6-methyladenosine (m6A)-containing RNAs, and regulates mRNA stability. M6A is a modification present at internal sites of mRNAs and some non-coding RNAs and plays a role in mRNA stability and processing.</text>
</comment>
<dbReference type="GO" id="GO:0005737">
    <property type="term" value="C:cytoplasm"/>
    <property type="evidence" value="ECO:0007669"/>
    <property type="project" value="TreeGrafter"/>
</dbReference>
<proteinExistence type="inferred from homology"/>
<dbReference type="EMBL" id="RXIC02000025">
    <property type="protein sequence ID" value="KAB1208545.1"/>
    <property type="molecule type" value="Genomic_DNA"/>
</dbReference>
<feature type="compositionally biased region" description="Polar residues" evidence="2">
    <location>
        <begin position="566"/>
        <end position="581"/>
    </location>
</feature>
<feature type="compositionally biased region" description="Low complexity" evidence="2">
    <location>
        <begin position="65"/>
        <end position="79"/>
    </location>
</feature>
<dbReference type="PANTHER" id="PTHR12357:SF95">
    <property type="entry name" value="YTH DOMAIN-CONTAINING FAMILY PROTEIN"/>
    <property type="match status" value="1"/>
</dbReference>
<comment type="similarity">
    <text evidence="1">Belongs to the YTHDF family.</text>
</comment>
<keyword evidence="5" id="KW-1185">Reference proteome</keyword>
<name>A0A6A1V7Z2_9ROSI</name>
<protein>
    <recommendedName>
        <fullName evidence="1">YTH domain-containing family protein</fullName>
    </recommendedName>
</protein>
<feature type="region of interest" description="Disordered" evidence="2">
    <location>
        <begin position="534"/>
        <end position="613"/>
    </location>
</feature>
<evidence type="ECO:0000256" key="1">
    <source>
        <dbReference type="RuleBase" id="RU369095"/>
    </source>
</evidence>
<dbReference type="CDD" id="cd21134">
    <property type="entry name" value="YTH"/>
    <property type="match status" value="1"/>
</dbReference>
<feature type="compositionally biased region" description="Low complexity" evidence="2">
    <location>
        <begin position="582"/>
        <end position="606"/>
    </location>
</feature>
<dbReference type="Gene3D" id="3.10.590.10">
    <property type="entry name" value="ph1033 like domains"/>
    <property type="match status" value="1"/>
</dbReference>
<feature type="domain" description="YTH" evidence="3">
    <location>
        <begin position="367"/>
        <end position="508"/>
    </location>
</feature>
<reference evidence="4 5" key="1">
    <citation type="journal article" date="2019" name="Plant Biotechnol. J.">
        <title>The red bayberry genome and genetic basis of sex determination.</title>
        <authorList>
            <person name="Jia H.M."/>
            <person name="Jia H.J."/>
            <person name="Cai Q.L."/>
            <person name="Wang Y."/>
            <person name="Zhao H.B."/>
            <person name="Yang W.F."/>
            <person name="Wang G.Y."/>
            <person name="Li Y.H."/>
            <person name="Zhan D.L."/>
            <person name="Shen Y.T."/>
            <person name="Niu Q.F."/>
            <person name="Chang L."/>
            <person name="Qiu J."/>
            <person name="Zhao L."/>
            <person name="Xie H.B."/>
            <person name="Fu W.Y."/>
            <person name="Jin J."/>
            <person name="Li X.W."/>
            <person name="Jiao Y."/>
            <person name="Zhou C.C."/>
            <person name="Tu T."/>
            <person name="Chai C.Y."/>
            <person name="Gao J.L."/>
            <person name="Fan L.J."/>
            <person name="van de Weg E."/>
            <person name="Wang J.Y."/>
            <person name="Gao Z.S."/>
        </authorList>
    </citation>
    <scope>NUCLEOTIDE SEQUENCE [LARGE SCALE GENOMIC DNA]</scope>
    <source>
        <tissue evidence="4">Leaves</tissue>
    </source>
</reference>
<evidence type="ECO:0000313" key="4">
    <source>
        <dbReference type="EMBL" id="KAB1208545.1"/>
    </source>
</evidence>
<sequence>MAGEKTFEKPEPVATGFKSESVTESGEQEVILGADNPHFFVSTPVFNWQLLLCHLQTSVKDGIPSDSSSSISSLVDASSNAKGENDHESVGEQGVYHPPTSCYNYYYPGCNGSFTQSDDRNDLHADGSHTGMQSDNSSVVYYLPGYGPYASGTLMAADGQGASQQQYFPSSGYLQQPVSYGSEAVPCYSWDPAFVGDVPNGTTASFANPKCAPGSNTFAKSNGFYSMKTNGHSGSKFSKSIPHTQPIRTLNKVPHVGSDFSKGLLKDYQSIGKLSSIRNPRQGLFPHNGQVNCRPNGRVWNVNDRNKPRDQCNRNGEFEALPEITRGPRSYTKSTPSDSAGEKEELGFSVRSDQYNLQDFKTDYESAKFYIIKSYSEDDVHKSIKYDVWSSTPNGNKKLDAAFRDAEAKANEKSSRCPIFLFFSVNGSGQFVGIAEMIGPVDFNKDMDFWQLDKWNGFFPVKWNIIKDVPNTQLRHIILENNDNRPVTFTRDTQEIGLKQGLEMLGIFKSYAAKTSLLDDFNFYDNRVKSLLSKSSKPATPQMEMYSSGTSANVKTGERKIEVESESTNRATDPSSLANLTKNLSLNGSPLKSNSLKSPLPNSISSVSAASAF</sequence>
<evidence type="ECO:0000313" key="5">
    <source>
        <dbReference type="Proteomes" id="UP000516437"/>
    </source>
</evidence>
<organism evidence="4 5">
    <name type="scientific">Morella rubra</name>
    <name type="common">Chinese bayberry</name>
    <dbReference type="NCBI Taxonomy" id="262757"/>
    <lineage>
        <taxon>Eukaryota</taxon>
        <taxon>Viridiplantae</taxon>
        <taxon>Streptophyta</taxon>
        <taxon>Embryophyta</taxon>
        <taxon>Tracheophyta</taxon>
        <taxon>Spermatophyta</taxon>
        <taxon>Magnoliopsida</taxon>
        <taxon>eudicotyledons</taxon>
        <taxon>Gunneridae</taxon>
        <taxon>Pentapetalae</taxon>
        <taxon>rosids</taxon>
        <taxon>fabids</taxon>
        <taxon>Fagales</taxon>
        <taxon>Myricaceae</taxon>
        <taxon>Morella</taxon>
    </lineage>
</organism>
<dbReference type="AlphaFoldDB" id="A0A6A1V7Z2"/>
<dbReference type="PROSITE" id="PS50882">
    <property type="entry name" value="YTH"/>
    <property type="match status" value="1"/>
</dbReference>
<dbReference type="GO" id="GO:0061157">
    <property type="term" value="P:mRNA destabilization"/>
    <property type="evidence" value="ECO:0007669"/>
    <property type="project" value="TreeGrafter"/>
</dbReference>
<dbReference type="OrthoDB" id="306690at2759"/>
<dbReference type="Proteomes" id="UP000516437">
    <property type="component" value="Chromosome 7"/>
</dbReference>
<accession>A0A6A1V7Z2</accession>
<feature type="compositionally biased region" description="Polar residues" evidence="2">
    <location>
        <begin position="534"/>
        <end position="554"/>
    </location>
</feature>
<dbReference type="PANTHER" id="PTHR12357">
    <property type="entry name" value="YTH YT521-B HOMOLOGY DOMAIN-CONTAINING"/>
    <property type="match status" value="1"/>
</dbReference>
<feature type="region of interest" description="Disordered" evidence="2">
    <location>
        <begin position="63"/>
        <end position="95"/>
    </location>
</feature>